<evidence type="ECO:0000313" key="2">
    <source>
        <dbReference type="Proteomes" id="UP000033035"/>
    </source>
</evidence>
<dbReference type="HOGENOM" id="CLU_1053131_0_0_10"/>
<evidence type="ECO:0000313" key="1">
    <source>
        <dbReference type="EMBL" id="KKB50384.1"/>
    </source>
</evidence>
<keyword evidence="2" id="KW-1185">Reference proteome</keyword>
<organism evidence="1 2">
    <name type="scientific">Parabacteroides gordonii MS-1 = DSM 23371</name>
    <dbReference type="NCBI Taxonomy" id="1203610"/>
    <lineage>
        <taxon>Bacteria</taxon>
        <taxon>Pseudomonadati</taxon>
        <taxon>Bacteroidota</taxon>
        <taxon>Bacteroidia</taxon>
        <taxon>Bacteroidales</taxon>
        <taxon>Tannerellaceae</taxon>
        <taxon>Parabacteroides</taxon>
    </lineage>
</organism>
<dbReference type="AlphaFoldDB" id="A0A0F5IXS7"/>
<dbReference type="RefSeq" id="WP_028729536.1">
    <property type="nucleotide sequence ID" value="NZ_KE386763.1"/>
</dbReference>
<name>A0A0F5IXS7_9BACT</name>
<proteinExistence type="predicted"/>
<accession>A0A0F5IXS7</accession>
<dbReference type="PATRIC" id="fig|1203610.3.peg.3997"/>
<gene>
    <name evidence="1" type="ORF">HMPREF1536_03919</name>
</gene>
<reference evidence="1 2" key="1">
    <citation type="submission" date="2013-04" db="EMBL/GenBank/DDBJ databases">
        <title>The Genome Sequence of Parabacteroides gordonii DSM 23371.</title>
        <authorList>
            <consortium name="The Broad Institute Genomics Platform"/>
            <person name="Earl A."/>
            <person name="Ward D."/>
            <person name="Feldgarden M."/>
            <person name="Gevers D."/>
            <person name="Martens E."/>
            <person name="Sakamoto M."/>
            <person name="Benno Y."/>
            <person name="Suzuki N."/>
            <person name="Matsunaga N."/>
            <person name="Koshihara K."/>
            <person name="Seki M."/>
            <person name="Komiya H."/>
            <person name="Walker B."/>
            <person name="Young S."/>
            <person name="Zeng Q."/>
            <person name="Gargeya S."/>
            <person name="Fitzgerald M."/>
            <person name="Haas B."/>
            <person name="Abouelleil A."/>
            <person name="Allen A.W."/>
            <person name="Alvarado L."/>
            <person name="Arachchi H.M."/>
            <person name="Berlin A.M."/>
            <person name="Chapman S.B."/>
            <person name="Gainer-Dewar J."/>
            <person name="Goldberg J."/>
            <person name="Griggs A."/>
            <person name="Gujja S."/>
            <person name="Hansen M."/>
            <person name="Howarth C."/>
            <person name="Imamovic A."/>
            <person name="Ireland A."/>
            <person name="Larimer J."/>
            <person name="McCowan C."/>
            <person name="Murphy C."/>
            <person name="Pearson M."/>
            <person name="Poon T.W."/>
            <person name="Priest M."/>
            <person name="Roberts A."/>
            <person name="Saif S."/>
            <person name="Shea T."/>
            <person name="Sisk P."/>
            <person name="Sykes S."/>
            <person name="Wortman J."/>
            <person name="Nusbaum C."/>
            <person name="Birren B."/>
        </authorList>
    </citation>
    <scope>NUCLEOTIDE SEQUENCE [LARGE SCALE GENOMIC DNA]</scope>
    <source>
        <strain evidence="1 2">MS-1</strain>
    </source>
</reference>
<sequence length="264" mass="31965">MNKEYHVLEVEDTSSAEFTKNYWKKQPKFSLREYIKENGAYPEQIPDLNLEIRIYDDVEFNRLNDFIFSPIEHLCISEKVKNIIELCSLPEHRFFNVDVYMPKKRNKVDANYYALHYDFTYIQNDILGMIDYEKSNIRIKTKAGEYHLVRDRKDVENLPIHNKTISEMISKLSETAKLREKNQKQISTLSEEYWNFEQVDRIYFNRSFDFSMDLFQIPYFSWMIYISDKLKEELERNRITGITFSIPGNRQYFVHRPNPILEWV</sequence>
<protein>
    <submittedName>
        <fullName evidence="1">Uncharacterized protein</fullName>
    </submittedName>
</protein>
<comment type="caution">
    <text evidence="1">The sequence shown here is derived from an EMBL/GenBank/DDBJ whole genome shotgun (WGS) entry which is preliminary data.</text>
</comment>
<dbReference type="STRING" id="1203610.HMPREF1536_03919"/>
<dbReference type="Proteomes" id="UP000033035">
    <property type="component" value="Unassembled WGS sequence"/>
</dbReference>
<dbReference type="EMBL" id="AQHW01000020">
    <property type="protein sequence ID" value="KKB50384.1"/>
    <property type="molecule type" value="Genomic_DNA"/>
</dbReference>